<dbReference type="SFLD" id="SFLDS00029">
    <property type="entry name" value="Radical_SAM"/>
    <property type="match status" value="1"/>
</dbReference>
<dbReference type="GO" id="GO:0046872">
    <property type="term" value="F:metal ion binding"/>
    <property type="evidence" value="ECO:0007669"/>
    <property type="project" value="UniProtKB-KW"/>
</dbReference>
<dbReference type="Pfam" id="PF13186">
    <property type="entry name" value="SPASM"/>
    <property type="match status" value="1"/>
</dbReference>
<dbReference type="EMBL" id="MUKB01000035">
    <property type="protein sequence ID" value="OPX18161.1"/>
    <property type="molecule type" value="Genomic_DNA"/>
</dbReference>
<dbReference type="GO" id="GO:0006783">
    <property type="term" value="P:heme biosynthetic process"/>
    <property type="evidence" value="ECO:0007669"/>
    <property type="project" value="TreeGrafter"/>
</dbReference>
<dbReference type="CDD" id="cd01335">
    <property type="entry name" value="Radical_SAM"/>
    <property type="match status" value="1"/>
</dbReference>
<keyword evidence="2" id="KW-0479">Metal-binding</keyword>
<evidence type="ECO:0000256" key="3">
    <source>
        <dbReference type="ARBA" id="ARBA00023004"/>
    </source>
</evidence>
<gene>
    <name evidence="6" type="ORF">BXT86_02725</name>
</gene>
<evidence type="ECO:0000256" key="2">
    <source>
        <dbReference type="ARBA" id="ARBA00022723"/>
    </source>
</evidence>
<evidence type="ECO:0000256" key="1">
    <source>
        <dbReference type="ARBA" id="ARBA00022691"/>
    </source>
</evidence>
<dbReference type="SUPFAM" id="SSF102114">
    <property type="entry name" value="Radical SAM enzymes"/>
    <property type="match status" value="1"/>
</dbReference>
<keyword evidence="3" id="KW-0408">Iron</keyword>
<dbReference type="Proteomes" id="UP000191663">
    <property type="component" value="Unassembled WGS sequence"/>
</dbReference>
<evidence type="ECO:0000259" key="5">
    <source>
        <dbReference type="PROSITE" id="PS51918"/>
    </source>
</evidence>
<dbReference type="AlphaFoldDB" id="A0A1V4QGM8"/>
<reference evidence="7" key="1">
    <citation type="submission" date="2017-01" db="EMBL/GenBank/DDBJ databases">
        <title>Novel pathways for hydrocarbon cycling and metabolic interdependencies in hydrothermal sediment communities.</title>
        <authorList>
            <person name="Dombrowski N."/>
            <person name="Seitz K."/>
            <person name="Teske A."/>
            <person name="Baker B."/>
        </authorList>
    </citation>
    <scope>NUCLEOTIDE SEQUENCE [LARGE SCALE GENOMIC DNA]</scope>
</reference>
<dbReference type="Pfam" id="PF04055">
    <property type="entry name" value="Radical_SAM"/>
    <property type="match status" value="1"/>
</dbReference>
<dbReference type="InterPro" id="IPR050377">
    <property type="entry name" value="Radical_SAM_PqqE_MftC-like"/>
</dbReference>
<sequence>MGNQRVYNLDWVDRFIQEIKPFVYVRERDRLLILVPNQVYRLNQSGVSILQYLLKGGSIRQLLDTVGDSDERRLELHYFFCDLRAVVCGCLRETDRREAVSYYEFSGAPNEYPVLSEIAVTYRCNLKCRFCYVGDRDYREMNTNDVKKVIFKIFNEAQVPSVSFTGGEPLLRDDIAELIDYAAGIGMWTNLITNGTLLNEGLVESLKGSGLRSAQMSIEGSNAGVHDGLTGVPGSFDATVNGIRLLMQAGISVHTNTTVSRGNLLDLINIVGLVEELGLKRFSMNLLIPCGAANKDRKLWVSYDEIGGYVLEVKERAESRGIQFLWYSPVPICKFNPIAYGFGNKSCAAITGLLSIDPVGNIIPCSSWRMPVGNLLKKSFQSIWNSPMLSYFKRADYAPARCHQCSYFDICKGACPLYWKVHNLEELDGRASRLSHIR</sequence>
<comment type="caution">
    <text evidence="6">The sequence shown here is derived from an EMBL/GenBank/DDBJ whole genome shotgun (WGS) entry which is preliminary data.</text>
</comment>
<dbReference type="PROSITE" id="PS51918">
    <property type="entry name" value="RADICAL_SAM"/>
    <property type="match status" value="1"/>
</dbReference>
<accession>A0A1V4QGM8</accession>
<dbReference type="InterPro" id="IPR007197">
    <property type="entry name" value="rSAM"/>
</dbReference>
<dbReference type="InterPro" id="IPR013785">
    <property type="entry name" value="Aldolase_TIM"/>
</dbReference>
<evidence type="ECO:0000313" key="7">
    <source>
        <dbReference type="Proteomes" id="UP000191663"/>
    </source>
</evidence>
<dbReference type="Gene3D" id="3.20.20.70">
    <property type="entry name" value="Aldolase class I"/>
    <property type="match status" value="1"/>
</dbReference>
<evidence type="ECO:0000256" key="4">
    <source>
        <dbReference type="ARBA" id="ARBA00023014"/>
    </source>
</evidence>
<dbReference type="InterPro" id="IPR058240">
    <property type="entry name" value="rSAM_sf"/>
</dbReference>
<dbReference type="InterPro" id="IPR023885">
    <property type="entry name" value="4Fe4S-binding_SPASM_dom"/>
</dbReference>
<keyword evidence="1" id="KW-0949">S-adenosyl-L-methionine</keyword>
<name>A0A1V4QGM8_UNCW3</name>
<dbReference type="PANTHER" id="PTHR11228:SF7">
    <property type="entry name" value="PQQA PEPTIDE CYCLASE"/>
    <property type="match status" value="1"/>
</dbReference>
<dbReference type="GO" id="GO:0051536">
    <property type="term" value="F:iron-sulfur cluster binding"/>
    <property type="evidence" value="ECO:0007669"/>
    <property type="project" value="UniProtKB-KW"/>
</dbReference>
<organism evidence="6 7">
    <name type="scientific">candidate division WOR-3 bacterium 4484_100</name>
    <dbReference type="NCBI Taxonomy" id="1936077"/>
    <lineage>
        <taxon>Bacteria</taxon>
        <taxon>Bacteria division WOR-3</taxon>
    </lineage>
</organism>
<dbReference type="InterPro" id="IPR006638">
    <property type="entry name" value="Elp3/MiaA/NifB-like_rSAM"/>
</dbReference>
<evidence type="ECO:0000313" key="6">
    <source>
        <dbReference type="EMBL" id="OPX18161.1"/>
    </source>
</evidence>
<proteinExistence type="predicted"/>
<keyword evidence="4" id="KW-0411">Iron-sulfur</keyword>
<protein>
    <recommendedName>
        <fullName evidence="5">Radical SAM core domain-containing protein</fullName>
    </recommendedName>
</protein>
<dbReference type="NCBIfam" id="TIGR04085">
    <property type="entry name" value="rSAM_more_4Fe4S"/>
    <property type="match status" value="1"/>
</dbReference>
<dbReference type="GO" id="GO:0003824">
    <property type="term" value="F:catalytic activity"/>
    <property type="evidence" value="ECO:0007669"/>
    <property type="project" value="InterPro"/>
</dbReference>
<feature type="domain" description="Radical SAM core" evidence="5">
    <location>
        <begin position="110"/>
        <end position="323"/>
    </location>
</feature>
<dbReference type="SMART" id="SM00729">
    <property type="entry name" value="Elp3"/>
    <property type="match status" value="1"/>
</dbReference>
<dbReference type="PANTHER" id="PTHR11228">
    <property type="entry name" value="RADICAL SAM DOMAIN PROTEIN"/>
    <property type="match status" value="1"/>
</dbReference>
<dbReference type="SFLD" id="SFLDG01386">
    <property type="entry name" value="main_SPASM_domain-containing"/>
    <property type="match status" value="1"/>
</dbReference>
<dbReference type="SFLD" id="SFLDG01067">
    <property type="entry name" value="SPASM/twitch_domain_containing"/>
    <property type="match status" value="1"/>
</dbReference>